<protein>
    <submittedName>
        <fullName evidence="1">DUF1178 family protein</fullName>
    </submittedName>
</protein>
<dbReference type="RefSeq" id="WP_313913338.1">
    <property type="nucleotide sequence ID" value="NZ_CP135076.1"/>
</dbReference>
<evidence type="ECO:0000313" key="2">
    <source>
        <dbReference type="Proteomes" id="UP001302249"/>
    </source>
</evidence>
<evidence type="ECO:0000313" key="1">
    <source>
        <dbReference type="EMBL" id="WNO52661.1"/>
    </source>
</evidence>
<dbReference type="PIRSF" id="PIRSF032131">
    <property type="entry name" value="UCP032131"/>
    <property type="match status" value="1"/>
</dbReference>
<dbReference type="EMBL" id="CP135076">
    <property type="protein sequence ID" value="WNO52661.1"/>
    <property type="molecule type" value="Genomic_DNA"/>
</dbReference>
<sequence>MIVFDLRCDAGHVFESWFGSSAAYAEQRDGGLVVCPVCGTSKVEKAVMAPNIAAKGDRPVSDAKNGAPSDPASKAVLGELAQLQRKLLADSRWVGNAFATQARAMHDGEMEQAAIHGRASVQEARALIEDGVEVMPLPLPVIPPNARN</sequence>
<dbReference type="Proteomes" id="UP001302249">
    <property type="component" value="Chromosome"/>
</dbReference>
<dbReference type="Pfam" id="PF06676">
    <property type="entry name" value="DUF1178"/>
    <property type="match status" value="1"/>
</dbReference>
<name>A0ABZ0B7T2_9SPHN</name>
<accession>A0ABZ0B7T2</accession>
<keyword evidence="2" id="KW-1185">Reference proteome</keyword>
<dbReference type="InterPro" id="IPR009562">
    <property type="entry name" value="DUF1178"/>
</dbReference>
<proteinExistence type="predicted"/>
<organism evidence="1 2">
    <name type="scientific">Stakelama saccharophila</name>
    <dbReference type="NCBI Taxonomy" id="3075605"/>
    <lineage>
        <taxon>Bacteria</taxon>
        <taxon>Pseudomonadati</taxon>
        <taxon>Pseudomonadota</taxon>
        <taxon>Alphaproteobacteria</taxon>
        <taxon>Sphingomonadales</taxon>
        <taxon>Sphingomonadaceae</taxon>
        <taxon>Stakelama</taxon>
    </lineage>
</organism>
<reference evidence="1 2" key="1">
    <citation type="submission" date="2023-09" db="EMBL/GenBank/DDBJ databases">
        <authorList>
            <person name="Rey-Velasco X."/>
        </authorList>
    </citation>
    <scope>NUCLEOTIDE SEQUENCE [LARGE SCALE GENOMIC DNA]</scope>
    <source>
        <strain evidence="1 2">W311</strain>
    </source>
</reference>
<gene>
    <name evidence="1" type="ORF">RPR59_09300</name>
</gene>